<feature type="non-terminal residue" evidence="1">
    <location>
        <position position="300"/>
    </location>
</feature>
<protein>
    <submittedName>
        <fullName evidence="1">Uncharacterized protein</fullName>
    </submittedName>
</protein>
<name>A0A699YGP8_HAELA</name>
<organism evidence="1 2">
    <name type="scientific">Haematococcus lacustris</name>
    <name type="common">Green alga</name>
    <name type="synonym">Haematococcus pluvialis</name>
    <dbReference type="NCBI Taxonomy" id="44745"/>
    <lineage>
        <taxon>Eukaryota</taxon>
        <taxon>Viridiplantae</taxon>
        <taxon>Chlorophyta</taxon>
        <taxon>core chlorophytes</taxon>
        <taxon>Chlorophyceae</taxon>
        <taxon>CS clade</taxon>
        <taxon>Chlamydomonadales</taxon>
        <taxon>Haematococcaceae</taxon>
        <taxon>Haematococcus</taxon>
    </lineage>
</organism>
<keyword evidence="2" id="KW-1185">Reference proteome</keyword>
<proteinExistence type="predicted"/>
<reference evidence="1 2" key="1">
    <citation type="submission" date="2020-02" db="EMBL/GenBank/DDBJ databases">
        <title>Draft genome sequence of Haematococcus lacustris strain NIES-144.</title>
        <authorList>
            <person name="Morimoto D."/>
            <person name="Nakagawa S."/>
            <person name="Yoshida T."/>
            <person name="Sawayama S."/>
        </authorList>
    </citation>
    <scope>NUCLEOTIDE SEQUENCE [LARGE SCALE GENOMIC DNA]</scope>
    <source>
        <strain evidence="1 2">NIES-144</strain>
    </source>
</reference>
<comment type="caution">
    <text evidence="1">The sequence shown here is derived from an EMBL/GenBank/DDBJ whole genome shotgun (WGS) entry which is preliminary data.</text>
</comment>
<dbReference type="Proteomes" id="UP000485058">
    <property type="component" value="Unassembled WGS sequence"/>
</dbReference>
<accession>A0A699YGP8</accession>
<evidence type="ECO:0000313" key="2">
    <source>
        <dbReference type="Proteomes" id="UP000485058"/>
    </source>
</evidence>
<gene>
    <name evidence="1" type="ORF">HaLaN_00690</name>
</gene>
<dbReference type="AlphaFoldDB" id="A0A699YGP8"/>
<dbReference type="EMBL" id="BLLF01000023">
    <property type="protein sequence ID" value="GFH06114.1"/>
    <property type="molecule type" value="Genomic_DNA"/>
</dbReference>
<sequence length="300" mass="32740">MRTAGMLPADITSEEKFRSGVAGPKDSEVANRWNAFLPNLAAVPPNLGQKFAQVVHTDGVAISVMFIRPKPAGPPAELPCMGKQEGAVNPLAHLHADWLGCDPGKTNMATVAHEERYPSGAVKSVWQRSLTAGHYYRQSGITEQAKVSKVWMAGIKPQQDELSQVTNYTASLQRYQEYVATMLATWPAMWAELSKRRWSNARFRLYGGKQRTVAKFWAETVKGARARCNSAATGRPLALAYGAAGFSGSGSIGSKDVPVKQMLKEACKQFPGRVVLVHEFRTSRVSSARTNVVEGQAESF</sequence>
<evidence type="ECO:0000313" key="1">
    <source>
        <dbReference type="EMBL" id="GFH06114.1"/>
    </source>
</evidence>